<dbReference type="SUPFAM" id="SSF54637">
    <property type="entry name" value="Thioesterase/thiol ester dehydrase-isomerase"/>
    <property type="match status" value="1"/>
</dbReference>
<dbReference type="Proteomes" id="UP000294853">
    <property type="component" value="Chromosome"/>
</dbReference>
<evidence type="ECO:0000313" key="2">
    <source>
        <dbReference type="Proteomes" id="UP000294853"/>
    </source>
</evidence>
<keyword evidence="2" id="KW-1185">Reference proteome</keyword>
<organism evidence="1 2">
    <name type="scientific">Nocardioides seonyuensis</name>
    <dbReference type="NCBI Taxonomy" id="2518371"/>
    <lineage>
        <taxon>Bacteria</taxon>
        <taxon>Bacillati</taxon>
        <taxon>Actinomycetota</taxon>
        <taxon>Actinomycetes</taxon>
        <taxon>Propionibacteriales</taxon>
        <taxon>Nocardioidaceae</taxon>
        <taxon>Nocardioides</taxon>
    </lineage>
</organism>
<dbReference type="AlphaFoldDB" id="A0A4P7IJA5"/>
<name>A0A4P7IJA5_9ACTN</name>
<dbReference type="Gene3D" id="3.10.129.10">
    <property type="entry name" value="Hotdog Thioesterase"/>
    <property type="match status" value="1"/>
</dbReference>
<sequence>MSAVPFPSTDQVRAIPHTHDGRVAPQFIDANGHMNVRHYLDAGAMSADRALRDIGVDDEYRERRRLGVFTVEHHIRYLGEMHEGDLFTAHPLVLERSDKAAHFLSFILNQTGDWLAATLEIVTVHVSLDTRRPTPYPDDIAAGFDKWIARRDDVTWQVPVSGSMGVRRKA</sequence>
<dbReference type="KEGG" id="nsn:EXE58_11140"/>
<accession>A0A4P7IJA5</accession>
<dbReference type="CDD" id="cd00586">
    <property type="entry name" value="4HBT"/>
    <property type="match status" value="1"/>
</dbReference>
<dbReference type="RefSeq" id="WP_135267952.1">
    <property type="nucleotide sequence ID" value="NZ_CP038436.1"/>
</dbReference>
<dbReference type="InterPro" id="IPR029069">
    <property type="entry name" value="HotDog_dom_sf"/>
</dbReference>
<evidence type="ECO:0000313" key="1">
    <source>
        <dbReference type="EMBL" id="QBX55961.1"/>
    </source>
</evidence>
<proteinExistence type="predicted"/>
<protein>
    <submittedName>
        <fullName evidence="1">Thioesterase</fullName>
    </submittedName>
</protein>
<dbReference type="Pfam" id="PF13279">
    <property type="entry name" value="4HBT_2"/>
    <property type="match status" value="1"/>
</dbReference>
<reference evidence="1 2" key="1">
    <citation type="submission" date="2019-03" db="EMBL/GenBank/DDBJ databases">
        <title>Three New Species of Nocardioides, Nocardioides euryhalodurans sp. nov., Nocardioides seonyuensis sp. nov. and Nocardioides eburneoflavus sp. nov. Iolated from Soil.</title>
        <authorList>
            <person name="Roh S.G."/>
            <person name="Lee C."/>
            <person name="Kim M.-K."/>
            <person name="Kim S.B."/>
        </authorList>
    </citation>
    <scope>NUCLEOTIDE SEQUENCE [LARGE SCALE GENOMIC DNA]</scope>
    <source>
        <strain evidence="1 2">MMS17-SY207-3</strain>
    </source>
</reference>
<gene>
    <name evidence="1" type="ORF">EXE58_11140</name>
</gene>
<dbReference type="EMBL" id="CP038436">
    <property type="protein sequence ID" value="QBX55961.1"/>
    <property type="molecule type" value="Genomic_DNA"/>
</dbReference>
<dbReference type="OrthoDB" id="9803287at2"/>